<dbReference type="RefSeq" id="WP_120693391.1">
    <property type="nucleotide sequence ID" value="NZ_RBNH01000021.1"/>
</dbReference>
<sequence length="99" mass="10249">MTTADESRDPALGGIIVPEEDALPQPTRTGHGKMPADIDDDAYQAAVDQERVAAGLADYAPGDVPPATDPLPEEASDAADLAQRGLLDNQPPSRSKDAG</sequence>
<reference evidence="2 3" key="1">
    <citation type="submission" date="2018-10" db="EMBL/GenBank/DDBJ databases">
        <title>Genome-guide identification and characterization of bacteria that degrade polycyclic aromatic hydrocarbons and resist hexavalent chromium simultaneously.</title>
        <authorList>
            <person name="Feng H."/>
        </authorList>
    </citation>
    <scope>NUCLEOTIDE SEQUENCE [LARGE SCALE GENOMIC DNA]</scope>
    <source>
        <strain evidence="2 3">J015</strain>
    </source>
</reference>
<dbReference type="EMBL" id="RBNH01000021">
    <property type="protein sequence ID" value="RKO20688.1"/>
    <property type="molecule type" value="Genomic_DNA"/>
</dbReference>
<reference evidence="3" key="2">
    <citation type="submission" date="2018-10" db="EMBL/GenBank/DDBJ databases">
        <authorList>
            <person name="Wang Y."/>
            <person name="Wang J."/>
            <person name="Yang X."/>
            <person name="Wang Z."/>
            <person name="Huang Y."/>
        </authorList>
    </citation>
    <scope>NUCLEOTIDE SEQUENCE [LARGE SCALE GENOMIC DNA]</scope>
    <source>
        <strain evidence="3">J015</strain>
    </source>
</reference>
<name>A0A3B0FLX4_PSEPS</name>
<dbReference type="Proteomes" id="UP000273159">
    <property type="component" value="Unassembled WGS sequence"/>
</dbReference>
<feature type="region of interest" description="Disordered" evidence="1">
    <location>
        <begin position="56"/>
        <end position="99"/>
    </location>
</feature>
<protein>
    <submittedName>
        <fullName evidence="2">Uncharacterized protein</fullName>
    </submittedName>
</protein>
<proteinExistence type="predicted"/>
<dbReference type="AlphaFoldDB" id="A0A3B0FLX4"/>
<feature type="region of interest" description="Disordered" evidence="1">
    <location>
        <begin position="1"/>
        <end position="37"/>
    </location>
</feature>
<comment type="caution">
    <text evidence="2">The sequence shown here is derived from an EMBL/GenBank/DDBJ whole genome shotgun (WGS) entry which is preliminary data.</text>
</comment>
<organism evidence="2 3">
    <name type="scientific">Pseudarthrobacter phenanthrenivorans</name>
    <name type="common">Arthrobacter phenanthrenivorans</name>
    <dbReference type="NCBI Taxonomy" id="361575"/>
    <lineage>
        <taxon>Bacteria</taxon>
        <taxon>Bacillati</taxon>
        <taxon>Actinomycetota</taxon>
        <taxon>Actinomycetes</taxon>
        <taxon>Micrococcales</taxon>
        <taxon>Micrococcaceae</taxon>
        <taxon>Pseudarthrobacter</taxon>
    </lineage>
</organism>
<evidence type="ECO:0000313" key="2">
    <source>
        <dbReference type="EMBL" id="RKO20688.1"/>
    </source>
</evidence>
<gene>
    <name evidence="2" type="ORF">D7Z96_17855</name>
</gene>
<evidence type="ECO:0000256" key="1">
    <source>
        <dbReference type="SAM" id="MobiDB-lite"/>
    </source>
</evidence>
<accession>A0A3B0FLX4</accession>
<evidence type="ECO:0000313" key="3">
    <source>
        <dbReference type="Proteomes" id="UP000273159"/>
    </source>
</evidence>